<dbReference type="InterPro" id="IPR029069">
    <property type="entry name" value="HotDog_dom_sf"/>
</dbReference>
<sequence length="178" mass="19015">MTSSLDFRRPPGADDETPVQYVWSDLDCYGCGPANPDGFGLESYRVDDALVAELDPAPTHTSGGPNAMYGGLLAALVDCQSIWTAMVAAAEREERPLETVAEHPCVTGDLHLSYRAPTPLDRPIRVVSEVDGEVGDRTEVATAVFAVDELGGAESEPTVTAEVAAFRVPPERFGERHG</sequence>
<reference evidence="1 2" key="1">
    <citation type="journal article" date="2019" name="Int. J. Syst. Evol. Microbiol.">
        <title>The Global Catalogue of Microorganisms (GCM) 10K type strain sequencing project: providing services to taxonomists for standard genome sequencing and annotation.</title>
        <authorList>
            <consortium name="The Broad Institute Genomics Platform"/>
            <consortium name="The Broad Institute Genome Sequencing Center for Infectious Disease"/>
            <person name="Wu L."/>
            <person name="Ma J."/>
        </authorList>
    </citation>
    <scope>NUCLEOTIDE SEQUENCE [LARGE SCALE GENOMIC DNA]</scope>
    <source>
        <strain evidence="1 2">CGMCC 1.12553</strain>
    </source>
</reference>
<keyword evidence="2" id="KW-1185">Reference proteome</keyword>
<dbReference type="Gene3D" id="3.10.129.10">
    <property type="entry name" value="Hotdog Thioesterase"/>
    <property type="match status" value="1"/>
</dbReference>
<gene>
    <name evidence="1" type="ORF">ACFO0N_09350</name>
</gene>
<dbReference type="GO" id="GO:0016787">
    <property type="term" value="F:hydrolase activity"/>
    <property type="evidence" value="ECO:0007669"/>
    <property type="project" value="UniProtKB-KW"/>
</dbReference>
<dbReference type="EMBL" id="JBHSDS010000006">
    <property type="protein sequence ID" value="MFC4358153.1"/>
    <property type="molecule type" value="Genomic_DNA"/>
</dbReference>
<dbReference type="SUPFAM" id="SSF54637">
    <property type="entry name" value="Thioesterase/thiol ester dehydrase-isomerase"/>
    <property type="match status" value="1"/>
</dbReference>
<evidence type="ECO:0000313" key="2">
    <source>
        <dbReference type="Proteomes" id="UP001595921"/>
    </source>
</evidence>
<accession>A0ABD5PBN4</accession>
<dbReference type="EC" id="3.1.2.-" evidence="1"/>
<name>A0ABD5PBN4_9EURY</name>
<dbReference type="RefSeq" id="WP_267624258.1">
    <property type="nucleotide sequence ID" value="NZ_JAODIW010000008.1"/>
</dbReference>
<dbReference type="Proteomes" id="UP001595921">
    <property type="component" value="Unassembled WGS sequence"/>
</dbReference>
<comment type="caution">
    <text evidence="1">The sequence shown here is derived from an EMBL/GenBank/DDBJ whole genome shotgun (WGS) entry which is preliminary data.</text>
</comment>
<keyword evidence="1" id="KW-0378">Hydrolase</keyword>
<dbReference type="AlphaFoldDB" id="A0ABD5PBN4"/>
<proteinExistence type="predicted"/>
<evidence type="ECO:0000313" key="1">
    <source>
        <dbReference type="EMBL" id="MFC4358153.1"/>
    </source>
</evidence>
<organism evidence="1 2">
    <name type="scientific">Halobium salinum</name>
    <dbReference type="NCBI Taxonomy" id="1364940"/>
    <lineage>
        <taxon>Archaea</taxon>
        <taxon>Methanobacteriati</taxon>
        <taxon>Methanobacteriota</taxon>
        <taxon>Stenosarchaea group</taxon>
        <taxon>Halobacteria</taxon>
        <taxon>Halobacteriales</taxon>
        <taxon>Haloferacaceae</taxon>
        <taxon>Halobium</taxon>
    </lineage>
</organism>
<protein>
    <submittedName>
        <fullName evidence="1">PaaI family thioesterase</fullName>
        <ecNumber evidence="1">3.1.2.-</ecNumber>
    </submittedName>
</protein>